<evidence type="ECO:0000313" key="2">
    <source>
        <dbReference type="EMBL" id="OAD56579.1"/>
    </source>
</evidence>
<feature type="compositionally biased region" description="Low complexity" evidence="1">
    <location>
        <begin position="1910"/>
        <end position="1926"/>
    </location>
</feature>
<feature type="region of interest" description="Disordered" evidence="1">
    <location>
        <begin position="813"/>
        <end position="879"/>
    </location>
</feature>
<feature type="region of interest" description="Disordered" evidence="1">
    <location>
        <begin position="2433"/>
        <end position="2470"/>
    </location>
</feature>
<feature type="compositionally biased region" description="Basic and acidic residues" evidence="1">
    <location>
        <begin position="443"/>
        <end position="455"/>
    </location>
</feature>
<feature type="region of interest" description="Disordered" evidence="1">
    <location>
        <begin position="1854"/>
        <end position="1973"/>
    </location>
</feature>
<accession>A0A310SF12</accession>
<evidence type="ECO:0000256" key="1">
    <source>
        <dbReference type="SAM" id="MobiDB-lite"/>
    </source>
</evidence>
<feature type="compositionally biased region" description="Low complexity" evidence="1">
    <location>
        <begin position="2442"/>
        <end position="2470"/>
    </location>
</feature>
<feature type="compositionally biased region" description="Polar residues" evidence="1">
    <location>
        <begin position="1463"/>
        <end position="1486"/>
    </location>
</feature>
<feature type="region of interest" description="Disordered" evidence="1">
    <location>
        <begin position="2927"/>
        <end position="2958"/>
    </location>
</feature>
<dbReference type="Proteomes" id="UP000250275">
    <property type="component" value="Unassembled WGS sequence"/>
</dbReference>
<name>A0A310SF12_9HYME</name>
<feature type="compositionally biased region" description="Basic and acidic residues" evidence="1">
    <location>
        <begin position="414"/>
        <end position="435"/>
    </location>
</feature>
<feature type="compositionally biased region" description="Basic residues" evidence="1">
    <location>
        <begin position="535"/>
        <end position="545"/>
    </location>
</feature>
<feature type="compositionally biased region" description="Low complexity" evidence="1">
    <location>
        <begin position="1938"/>
        <end position="1973"/>
    </location>
</feature>
<feature type="region of interest" description="Disordered" evidence="1">
    <location>
        <begin position="1695"/>
        <end position="1746"/>
    </location>
</feature>
<feature type="compositionally biased region" description="Basic and acidic residues" evidence="1">
    <location>
        <begin position="375"/>
        <end position="395"/>
    </location>
</feature>
<reference evidence="2 3" key="1">
    <citation type="submission" date="2015-07" db="EMBL/GenBank/DDBJ databases">
        <title>The genome of Eufriesea mexicana.</title>
        <authorList>
            <person name="Pan H."/>
            <person name="Kapheim K."/>
        </authorList>
    </citation>
    <scope>NUCLEOTIDE SEQUENCE [LARGE SCALE GENOMIC DNA]</scope>
    <source>
        <strain evidence="2">0111107269</strain>
        <tissue evidence="2">Whole body</tissue>
    </source>
</reference>
<feature type="region of interest" description="Disordered" evidence="1">
    <location>
        <begin position="707"/>
        <end position="732"/>
    </location>
</feature>
<feature type="compositionally biased region" description="Basic and acidic residues" evidence="1">
    <location>
        <begin position="325"/>
        <end position="337"/>
    </location>
</feature>
<feature type="region of interest" description="Disordered" evidence="1">
    <location>
        <begin position="1279"/>
        <end position="1307"/>
    </location>
</feature>
<feature type="region of interest" description="Disordered" evidence="1">
    <location>
        <begin position="2738"/>
        <end position="2760"/>
    </location>
</feature>
<organism evidence="2 3">
    <name type="scientific">Eufriesea mexicana</name>
    <dbReference type="NCBI Taxonomy" id="516756"/>
    <lineage>
        <taxon>Eukaryota</taxon>
        <taxon>Metazoa</taxon>
        <taxon>Ecdysozoa</taxon>
        <taxon>Arthropoda</taxon>
        <taxon>Hexapoda</taxon>
        <taxon>Insecta</taxon>
        <taxon>Pterygota</taxon>
        <taxon>Neoptera</taxon>
        <taxon>Endopterygota</taxon>
        <taxon>Hymenoptera</taxon>
        <taxon>Apocrita</taxon>
        <taxon>Aculeata</taxon>
        <taxon>Apoidea</taxon>
        <taxon>Anthophila</taxon>
        <taxon>Apidae</taxon>
        <taxon>Eufriesea</taxon>
    </lineage>
</organism>
<feature type="compositionally biased region" description="Polar residues" evidence="1">
    <location>
        <begin position="1858"/>
        <end position="1875"/>
    </location>
</feature>
<feature type="compositionally biased region" description="Low complexity" evidence="1">
    <location>
        <begin position="1407"/>
        <end position="1462"/>
    </location>
</feature>
<feature type="compositionally biased region" description="Low complexity" evidence="1">
    <location>
        <begin position="994"/>
        <end position="1008"/>
    </location>
</feature>
<feature type="compositionally biased region" description="Low complexity" evidence="1">
    <location>
        <begin position="1768"/>
        <end position="1793"/>
    </location>
</feature>
<protein>
    <submittedName>
        <fullName evidence="2">Uncharacterized protein</fullName>
    </submittedName>
</protein>
<feature type="region of interest" description="Disordered" evidence="1">
    <location>
        <begin position="2265"/>
        <end position="2302"/>
    </location>
</feature>
<feature type="compositionally biased region" description="Polar residues" evidence="1">
    <location>
        <begin position="1700"/>
        <end position="1746"/>
    </location>
</feature>
<feature type="compositionally biased region" description="Low complexity" evidence="1">
    <location>
        <begin position="630"/>
        <end position="646"/>
    </location>
</feature>
<proteinExistence type="predicted"/>
<feature type="region of interest" description="Disordered" evidence="1">
    <location>
        <begin position="236"/>
        <end position="693"/>
    </location>
</feature>
<feature type="compositionally biased region" description="Low complexity" evidence="1">
    <location>
        <begin position="1526"/>
        <end position="1545"/>
    </location>
</feature>
<feature type="compositionally biased region" description="Basic and acidic residues" evidence="1">
    <location>
        <begin position="109"/>
        <end position="128"/>
    </location>
</feature>
<feature type="compositionally biased region" description="Low complexity" evidence="1">
    <location>
        <begin position="2031"/>
        <end position="2052"/>
    </location>
</feature>
<feature type="compositionally biased region" description="Low complexity" evidence="1">
    <location>
        <begin position="293"/>
        <end position="306"/>
    </location>
</feature>
<feature type="region of interest" description="Disordered" evidence="1">
    <location>
        <begin position="968"/>
        <end position="1058"/>
    </location>
</feature>
<feature type="compositionally biased region" description="Polar residues" evidence="1">
    <location>
        <begin position="1361"/>
        <end position="1393"/>
    </location>
</feature>
<sequence length="3026" mass="323901">MKFYNCVVKTYLCIFVVCQIEDHKTTNRGSLRFNPKSLEEATTASPLLTRFKTTRGRSAQSKRLSFDKPNDASTLTSIIDSVSSFDSSKESNLRTTRTTERGSLFNVRNDSRRSTSEKKPEEPKKDLDSTVNRRNGKRYFSETNEGPNPKGNGQKVSLGTSKGFARRSFNGRASVTERLDNKGPSVFLATTESSRSRTGRKIQTTYSMKDLKTQIPNSRRYTKKFEDLETTTVSFRRDGRGRSTTEKTERSTRSGRSKIANRENNYITRRGPDPLLTESESVRVDIPFEVGSTETPFPDATTAFTTVAQRRSDSKESIRSSTRTGSERPKNRGRVSDSEAAGSSKSGARRGSSKFSDSTTTEPDEQIVSSRKNAFPRDRSRGADVRKNSVIESRSRSRGRNLENNVKPVPSGNLERDAKRKVAGERNSSERRSRILDANFRSAEIRGQDAQDLRGRSRNRPKLEATTPVITDVTSTVAPDTTVSNDVTTTESEATNTTIKPTTPAPTTSSPRTTTRPASTYTSTSTSTTESPSRGRGRGRGSQGRKQKEDFFNHGLGFRGRKPSPEGSSNVSDSRRFSPSKNDSYGNPGWTLRRRPAHVNNFERTENTSRTVVPSPRDQTNEVIPPNEQSTSTEASTTTESSTSTTRKGFKKPQLNVETSTVAGVTTKSSRRGNKTFGFGKGSGEYEESDNYPPEFKARLNQLKNINTKIPAPNTTSRSPLEERRKSIYGRRSRNNSRAFELHDLETSASGNVMTDENLVVNPLTLINGTGLRRVKKSSAALFAERSRMKLELARRLVKPELNIEENDLDATTASSFSKPKPNGVPMVNETSKVAKYPKPAATGRRSPTSVENSRDEVSAKASKLAGSRKGLEDSSKVTGRPYSLKKERIIAERMVTSISIEKKATVEDTTRPYVLSTNQPVIRSVEDGSVGTIDSTRIRVANGCGGKKSKEEDSTWKHAKVSLYSTRSVENSDPVTTVKPKIPCSYQSHNSKSQDQSTTIEQTSTTSVPKKSYTSTQRKQQTSQEEGFGKKSKFSSSATKPTFRPRYSKRTKQKSVDEKTIDYQVTVTMKVPMATSRYSRKKSAVNAADEKSKSATSQGPPTQTRKAEFRPRTATYRRHSEVPTTLVESSTRVDGAGVAITPRSSKYHATMKTTTVSPRSVAQEPQVNLRIANESTPETPGITGSSNGDSGNTNIFNPTRSTFLSGNSTLLEQLRSTVAPLLSSLGNKTPVFSGAYSNVNTANSPPRITPNGQPPRFSARYKGAELFIRKQNNIYQPTVPSITSSSTTPVTPVENSGLPPPIDVSSPGEPRFLTLYQALESVSVRNEQLQGNASMQREEQVGMVPQVDSNAAVANGIGDNANNDTTSPTVATSSPQTPDTTANTIQDSTQTPRLPEDTENSTPAVTTGAPSETPSTTEPVFTSTEPSSSTEQASTSTESLADNEQVSTSTVSSSTTEQISTNADTMPVTEQTTTESPSRTTEATTMNVGGAVDSRLSAQVDNSTTNQELVSSTTDAPMTTSSAPEVSSTELDESTSTTVASTEAQNTEAQRLVSEANVTSRVDVSENTIETTTASMMVTTTQVTTSENPETNTIPLSETTVTQTVEVSSTTETPTTEAESSNMIDVETTTAIPTSTTRNRLIDFAQDILSRLQASMSTSTVPTQDSTTTISPATEISNVIPDSSSNSSVESLSQLRSETTTVQGESTTLSSVMTEQSSLRTAEEVTTQSAVGSISTPSPTMVPTPGANTQDEINAFTITTPATMTTVTSTQDSQTVSSTDSTTVGDSNGSSTPLDVEVTSASTTTSTNDTLLTELMSIAKTLFTEGINDTQQETPGQNSNVTARLGNLMANEIDRPSLSSDVLSTTETAESSSIPPDVTTESVESSSTTIAMSESSTFSIDPSQNELNSTDPTTTVSSETTAQGTAGSGIGQTTEISTMIPDSSTTPSSTPESSTSSPPDTGTSTPQTTRMDVVTVTPMTETTTPVDIAENLVSTEAGTKVSSESTTVPTSSDQASTNDPTSTTPANTAMQMTTVQTTPGVTVSTTTSFPTRPLDPTTPYVGRFGGSRLTPAPRFSLSSTTKGPLRDYLVYGIYPNKTIVRKRPEDNLIDARNVDSPYVIFGIFPDGKLVRKFPNGTIIPDPPRSPVEVVFSLSTSTTTNRPPPRPYYNQANQGTYNQYQGPVYSNNGRPVAEPMRNVQSPGTVDLGLTGNAIVGPNGGGPDNTGPLGTPASVPSTNEMVSLIPPVHHHRSNALLNTQMGTTSVTPIVSTGRPPTDSQGGRIVQDRERDEATRTKEAGGQRSSVYIGQDKFVNYWTDGASTSNPRVLSVNINSVASAANDGPSTSIPSFENLLNNQPRGQVTAPPGFPWRDPLDQIFGITTSSPVISASVASNTLDDSSEPNGPVLARPINPFVEVFTPFSSVIGVPRGNVGTVPPPPSSTTPASTTTNNTPAPTTTITTGPTTTTTTTMAPTTITTITTMAPTTTTTTTMAPTTTTTTTVTTTMAPTTTTMTAPTTTTQATTAQRANIVSQVGADSGTSASQKNSFNLPKNLLHPQQQNAFGTTFDDLAFLNSLLQSNSRSTTPKTLTHVEQLLANKILALALKNAGPTRAPKAIDINSVSSNSIFGSATKSPSEPIVIDLSPSSTTTKKDIEINTIFPSTAIKSSLISTTKAPVTVKAKPATTPRVTTTSPAPFGFAGLLWQTLLGGSMFGPLTTPKPVKAKLIKTTQKSVNITPKPIQSTQKPTQSTQKPTTTTVPSTTTMKTVDISKIHVNTLNSIVKDTVSSTKLPLLNNPNTRLPNMVSTYTSTYSPEEDAKFLVELLRAVEQDNKVSDSRKAPGLYQDDESFLKAILSGRAYTTTTTPPPTTEISNAALLAALLKARGIEPSTPPTNIRQQLLSASLGQSVTSAPASEATIITTRPVPTASRTTNRAKKTVTPRPTSGPRIRSTTWSPSSTYPPPLFSSFSSYDSSAQSASGDNSGNSALFGATRAFSQFLGAAISGAAQQLQSLVRNGTKIVSDVVG</sequence>
<feature type="compositionally biased region" description="Polar residues" evidence="1">
    <location>
        <begin position="2014"/>
        <end position="2030"/>
    </location>
</feature>
<feature type="compositionally biased region" description="Basic and acidic residues" evidence="1">
    <location>
        <begin position="87"/>
        <end position="100"/>
    </location>
</feature>
<feature type="compositionally biased region" description="Low complexity" evidence="1">
    <location>
        <begin position="2000"/>
        <end position="2013"/>
    </location>
</feature>
<feature type="compositionally biased region" description="Polar residues" evidence="1">
    <location>
        <begin position="468"/>
        <end position="487"/>
    </location>
</feature>
<feature type="compositionally biased region" description="Low complexity" evidence="1">
    <location>
        <begin position="1279"/>
        <end position="1294"/>
    </location>
</feature>
<feature type="region of interest" description="Disordered" evidence="1">
    <location>
        <begin position="86"/>
        <end position="165"/>
    </location>
</feature>
<feature type="compositionally biased region" description="Basic and acidic residues" evidence="1">
    <location>
        <begin position="236"/>
        <end position="252"/>
    </location>
</feature>
<feature type="compositionally biased region" description="Polar residues" evidence="1">
    <location>
        <begin position="1899"/>
        <end position="1909"/>
    </location>
</feature>
<keyword evidence="3" id="KW-1185">Reference proteome</keyword>
<feature type="compositionally biased region" description="Polar residues" evidence="1">
    <location>
        <begin position="707"/>
        <end position="719"/>
    </location>
</feature>
<feature type="region of interest" description="Disordered" evidence="1">
    <location>
        <begin position="1354"/>
        <end position="1486"/>
    </location>
</feature>
<dbReference type="EMBL" id="KQ761854">
    <property type="protein sequence ID" value="OAD56579.1"/>
    <property type="molecule type" value="Genomic_DNA"/>
</dbReference>
<feature type="compositionally biased region" description="Polar residues" evidence="1">
    <location>
        <begin position="1499"/>
        <end position="1525"/>
    </location>
</feature>
<feature type="compositionally biased region" description="Polar residues" evidence="1">
    <location>
        <begin position="656"/>
        <end position="668"/>
    </location>
</feature>
<feature type="compositionally biased region" description="Low complexity" evidence="1">
    <location>
        <begin position="1879"/>
        <end position="1898"/>
    </location>
</feature>
<feature type="region of interest" description="Disordered" evidence="1">
    <location>
        <begin position="1499"/>
        <end position="1560"/>
    </location>
</feature>
<feature type="compositionally biased region" description="Low complexity" evidence="1">
    <location>
        <begin position="2743"/>
        <end position="2760"/>
    </location>
</feature>
<feature type="compositionally biased region" description="Polar residues" evidence="1">
    <location>
        <begin position="1009"/>
        <end position="1026"/>
    </location>
</feature>
<feature type="compositionally biased region" description="Basic and acidic residues" evidence="1">
    <location>
        <begin position="2284"/>
        <end position="2299"/>
    </location>
</feature>
<feature type="compositionally biased region" description="Polar residues" evidence="1">
    <location>
        <begin position="608"/>
        <end position="622"/>
    </location>
</feature>
<gene>
    <name evidence="2" type="ORF">WN48_03266</name>
</gene>
<feature type="region of interest" description="Disordered" evidence="1">
    <location>
        <begin position="1768"/>
        <end position="1803"/>
    </location>
</feature>
<dbReference type="OrthoDB" id="7701360at2759"/>
<feature type="region of interest" description="Disordered" evidence="1">
    <location>
        <begin position="1997"/>
        <end position="2067"/>
    </location>
</feature>
<feature type="compositionally biased region" description="Polar residues" evidence="1">
    <location>
        <begin position="566"/>
        <end position="585"/>
    </location>
</feature>
<feature type="compositionally biased region" description="Polar residues" evidence="1">
    <location>
        <begin position="357"/>
        <end position="372"/>
    </location>
</feature>
<feature type="region of interest" description="Disordered" evidence="1">
    <location>
        <begin position="1078"/>
        <end position="1110"/>
    </location>
</feature>
<feature type="compositionally biased region" description="Low complexity" evidence="1">
    <location>
        <begin position="488"/>
        <end position="534"/>
    </location>
</feature>
<evidence type="ECO:0000313" key="3">
    <source>
        <dbReference type="Proteomes" id="UP000250275"/>
    </source>
</evidence>
<feature type="compositionally biased region" description="Polar residues" evidence="1">
    <location>
        <begin position="1095"/>
        <end position="1105"/>
    </location>
</feature>